<reference evidence="2 3" key="1">
    <citation type="journal article" date="2020" name="Cell">
        <title>Large-Scale Comparative Analyses of Tick Genomes Elucidate Their Genetic Diversity and Vector Capacities.</title>
        <authorList>
            <consortium name="Tick Genome and Microbiome Consortium (TIGMIC)"/>
            <person name="Jia N."/>
            <person name="Wang J."/>
            <person name="Shi W."/>
            <person name="Du L."/>
            <person name="Sun Y."/>
            <person name="Zhan W."/>
            <person name="Jiang J.F."/>
            <person name="Wang Q."/>
            <person name="Zhang B."/>
            <person name="Ji P."/>
            <person name="Bell-Sakyi L."/>
            <person name="Cui X.M."/>
            <person name="Yuan T.T."/>
            <person name="Jiang B.G."/>
            <person name="Yang W.F."/>
            <person name="Lam T.T."/>
            <person name="Chang Q.C."/>
            <person name="Ding S.J."/>
            <person name="Wang X.J."/>
            <person name="Zhu J.G."/>
            <person name="Ruan X.D."/>
            <person name="Zhao L."/>
            <person name="Wei J.T."/>
            <person name="Ye R.Z."/>
            <person name="Que T.C."/>
            <person name="Du C.H."/>
            <person name="Zhou Y.H."/>
            <person name="Cheng J.X."/>
            <person name="Dai P.F."/>
            <person name="Guo W.B."/>
            <person name="Han X.H."/>
            <person name="Huang E.J."/>
            <person name="Li L.F."/>
            <person name="Wei W."/>
            <person name="Gao Y.C."/>
            <person name="Liu J.Z."/>
            <person name="Shao H.Z."/>
            <person name="Wang X."/>
            <person name="Wang C.C."/>
            <person name="Yang T.C."/>
            <person name="Huo Q.B."/>
            <person name="Li W."/>
            <person name="Chen H.Y."/>
            <person name="Chen S.E."/>
            <person name="Zhou L.G."/>
            <person name="Ni X.B."/>
            <person name="Tian J.H."/>
            <person name="Sheng Y."/>
            <person name="Liu T."/>
            <person name="Pan Y.S."/>
            <person name="Xia L.Y."/>
            <person name="Li J."/>
            <person name="Zhao F."/>
            <person name="Cao W.C."/>
        </authorList>
    </citation>
    <scope>NUCLEOTIDE SEQUENCE [LARGE SCALE GENOMIC DNA]</scope>
    <source>
        <strain evidence="2">HaeL-2018</strain>
    </source>
</reference>
<dbReference type="Proteomes" id="UP000821853">
    <property type="component" value="Chromosome 5"/>
</dbReference>
<feature type="region of interest" description="Disordered" evidence="1">
    <location>
        <begin position="1"/>
        <end position="50"/>
    </location>
</feature>
<feature type="compositionally biased region" description="Low complexity" evidence="1">
    <location>
        <begin position="34"/>
        <end position="43"/>
    </location>
</feature>
<dbReference type="EMBL" id="JABSTR010000007">
    <property type="protein sequence ID" value="KAH9375699.1"/>
    <property type="molecule type" value="Genomic_DNA"/>
</dbReference>
<evidence type="ECO:0000313" key="3">
    <source>
        <dbReference type="Proteomes" id="UP000821853"/>
    </source>
</evidence>
<protein>
    <submittedName>
        <fullName evidence="2">Uncharacterized protein</fullName>
    </submittedName>
</protein>
<sequence>MSMSPRKTPQHQPEPEDDDTTTTTAANHHRLSSHQHLQQAHNSTPFSVSDILSPLDVSTVQQFPHFGAADDCVSAGAGFGGLVMNSHYGMQLGSQGFPGSQYGVGQPDLTSHYADPVRQSAAAAAAAGWYSTAPDPRFASEYASGT</sequence>
<organism evidence="2 3">
    <name type="scientific">Haemaphysalis longicornis</name>
    <name type="common">Bush tick</name>
    <dbReference type="NCBI Taxonomy" id="44386"/>
    <lineage>
        <taxon>Eukaryota</taxon>
        <taxon>Metazoa</taxon>
        <taxon>Ecdysozoa</taxon>
        <taxon>Arthropoda</taxon>
        <taxon>Chelicerata</taxon>
        <taxon>Arachnida</taxon>
        <taxon>Acari</taxon>
        <taxon>Parasitiformes</taxon>
        <taxon>Ixodida</taxon>
        <taxon>Ixodoidea</taxon>
        <taxon>Ixodidae</taxon>
        <taxon>Haemaphysalinae</taxon>
        <taxon>Haemaphysalis</taxon>
    </lineage>
</organism>
<name>A0A9J6GK55_HAELO</name>
<dbReference type="VEuPathDB" id="VectorBase:HLOH_051405"/>
<dbReference type="AlphaFoldDB" id="A0A9J6GK55"/>
<proteinExistence type="predicted"/>
<gene>
    <name evidence="2" type="ORF">HPB48_000459</name>
</gene>
<feature type="compositionally biased region" description="Polar residues" evidence="1">
    <location>
        <begin position="1"/>
        <end position="11"/>
    </location>
</feature>
<dbReference type="OMA" id="TSHYADP"/>
<keyword evidence="3" id="KW-1185">Reference proteome</keyword>
<dbReference type="OrthoDB" id="3137333at2759"/>
<evidence type="ECO:0000313" key="2">
    <source>
        <dbReference type="EMBL" id="KAH9375699.1"/>
    </source>
</evidence>
<evidence type="ECO:0000256" key="1">
    <source>
        <dbReference type="SAM" id="MobiDB-lite"/>
    </source>
</evidence>
<comment type="caution">
    <text evidence="2">The sequence shown here is derived from an EMBL/GenBank/DDBJ whole genome shotgun (WGS) entry which is preliminary data.</text>
</comment>
<accession>A0A9J6GK55</accession>